<accession>A0A1U7JM49</accession>
<dbReference type="GO" id="GO:0005886">
    <property type="term" value="C:plasma membrane"/>
    <property type="evidence" value="ECO:0007669"/>
    <property type="project" value="UniProtKB-SubCell"/>
</dbReference>
<evidence type="ECO:0000313" key="9">
    <source>
        <dbReference type="Proteomes" id="UP000185783"/>
    </source>
</evidence>
<dbReference type="Gene3D" id="3.40.1710.10">
    <property type="entry name" value="abc type-2 transporter like domain"/>
    <property type="match status" value="1"/>
</dbReference>
<feature type="transmembrane region" description="Helical" evidence="6">
    <location>
        <begin position="303"/>
        <end position="322"/>
    </location>
</feature>
<sequence>MFNGHLAPGFRRVFRRELRQIWARPAFAAMLLPYPLLLFILLSLVFRTGLPTDLPIAVVDLDNSTTSRQIVRMVDATSGVSIGNRATTLSEAKEALVRGDVYALLYLPHDFESNLFRGWQPEAVIFTNNQFLTAAGITGRAITQAVTTASAGVSIKLRQARGTPPDEAAVAVNRIPVQQSALFNPEQEYISFLLAAVMPTVLQIFISCSMTLSFSRDHHSVAGMARLVRLGRSAPRAILAKMLPYTFFWYLMLLIADLLIFGLFDRPFHGSVALHFFYGLIFVLTSQMLGAAFGIAARDSVGALGVVGLLTAPAFGFVGLSYPRLMMNEFSQAWGAIIPLTPYLELHVDQTLRGTPLVYSLPTIGWALALAGFYALLMAVFLRRSLSEARSERTPREAHI</sequence>
<feature type="transmembrane region" description="Helical" evidence="6">
    <location>
        <begin position="276"/>
        <end position="296"/>
    </location>
</feature>
<dbReference type="EMBL" id="LVVZ01000003">
    <property type="protein sequence ID" value="OKL45826.1"/>
    <property type="molecule type" value="Genomic_DNA"/>
</dbReference>
<dbReference type="Pfam" id="PF12698">
    <property type="entry name" value="ABC2_membrane_3"/>
    <property type="match status" value="1"/>
</dbReference>
<evidence type="ECO:0000256" key="1">
    <source>
        <dbReference type="ARBA" id="ARBA00004651"/>
    </source>
</evidence>
<keyword evidence="5 6" id="KW-0472">Membrane</keyword>
<dbReference type="RefSeq" id="WP_051269296.1">
    <property type="nucleotide sequence ID" value="NZ_LVVZ01000003.1"/>
</dbReference>
<name>A0A1U7JM49_9HYPH</name>
<feature type="domain" description="ABC-2 type transporter transmembrane" evidence="7">
    <location>
        <begin position="30"/>
        <end position="379"/>
    </location>
</feature>
<evidence type="ECO:0000259" key="7">
    <source>
        <dbReference type="Pfam" id="PF12698"/>
    </source>
</evidence>
<gene>
    <name evidence="8" type="ORF">A3843_01485</name>
</gene>
<keyword evidence="4 6" id="KW-1133">Transmembrane helix</keyword>
<organism evidence="8 9">
    <name type="scientific">Pseudovibrio exalbescens</name>
    <dbReference type="NCBI Taxonomy" id="197461"/>
    <lineage>
        <taxon>Bacteria</taxon>
        <taxon>Pseudomonadati</taxon>
        <taxon>Pseudomonadota</taxon>
        <taxon>Alphaproteobacteria</taxon>
        <taxon>Hyphomicrobiales</taxon>
        <taxon>Stappiaceae</taxon>
        <taxon>Pseudovibrio</taxon>
    </lineage>
</organism>
<comment type="subcellular location">
    <subcellularLocation>
        <location evidence="1">Cell membrane</location>
        <topology evidence="1">Multi-pass membrane protein</topology>
    </subcellularLocation>
</comment>
<dbReference type="PANTHER" id="PTHR30294">
    <property type="entry name" value="MEMBRANE COMPONENT OF ABC TRANSPORTER YHHJ-RELATED"/>
    <property type="match status" value="1"/>
</dbReference>
<protein>
    <recommendedName>
        <fullName evidence="7">ABC-2 type transporter transmembrane domain-containing protein</fullName>
    </recommendedName>
</protein>
<feature type="transmembrane region" description="Helical" evidence="6">
    <location>
        <begin position="189"/>
        <end position="214"/>
    </location>
</feature>
<keyword evidence="2" id="KW-1003">Cell membrane</keyword>
<dbReference type="OrthoDB" id="9784671at2"/>
<feature type="transmembrane region" description="Helical" evidence="6">
    <location>
        <begin position="363"/>
        <end position="382"/>
    </location>
</feature>
<dbReference type="STRING" id="197461.A3843_01485"/>
<evidence type="ECO:0000256" key="3">
    <source>
        <dbReference type="ARBA" id="ARBA00022692"/>
    </source>
</evidence>
<evidence type="ECO:0000256" key="2">
    <source>
        <dbReference type="ARBA" id="ARBA00022475"/>
    </source>
</evidence>
<dbReference type="Proteomes" id="UP000185783">
    <property type="component" value="Unassembled WGS sequence"/>
</dbReference>
<feature type="transmembrane region" description="Helical" evidence="6">
    <location>
        <begin position="242"/>
        <end position="264"/>
    </location>
</feature>
<comment type="caution">
    <text evidence="8">The sequence shown here is derived from an EMBL/GenBank/DDBJ whole genome shotgun (WGS) entry which is preliminary data.</text>
</comment>
<keyword evidence="9" id="KW-1185">Reference proteome</keyword>
<evidence type="ECO:0000256" key="4">
    <source>
        <dbReference type="ARBA" id="ARBA00022989"/>
    </source>
</evidence>
<feature type="transmembrane region" description="Helical" evidence="6">
    <location>
        <begin position="21"/>
        <end position="46"/>
    </location>
</feature>
<dbReference type="PANTHER" id="PTHR30294:SF29">
    <property type="entry name" value="MULTIDRUG ABC TRANSPORTER PERMEASE YBHS-RELATED"/>
    <property type="match status" value="1"/>
</dbReference>
<dbReference type="AlphaFoldDB" id="A0A1U7JM49"/>
<reference evidence="8 9" key="1">
    <citation type="submission" date="2016-03" db="EMBL/GenBank/DDBJ databases">
        <title>Genome sequence of Nesiotobacter sp. nov., a moderately halophilic alphaproteobacterium isolated from the Yellow Sea, China.</title>
        <authorList>
            <person name="Zhang G."/>
            <person name="Zhang R."/>
        </authorList>
    </citation>
    <scope>NUCLEOTIDE SEQUENCE [LARGE SCALE GENOMIC DNA]</scope>
    <source>
        <strain evidence="8 9">WB1-6</strain>
    </source>
</reference>
<evidence type="ECO:0000256" key="6">
    <source>
        <dbReference type="SAM" id="Phobius"/>
    </source>
</evidence>
<dbReference type="GO" id="GO:0140359">
    <property type="term" value="F:ABC-type transporter activity"/>
    <property type="evidence" value="ECO:0007669"/>
    <property type="project" value="InterPro"/>
</dbReference>
<proteinExistence type="predicted"/>
<evidence type="ECO:0000313" key="8">
    <source>
        <dbReference type="EMBL" id="OKL45826.1"/>
    </source>
</evidence>
<dbReference type="InterPro" id="IPR013525">
    <property type="entry name" value="ABC2_TM"/>
</dbReference>
<evidence type="ECO:0000256" key="5">
    <source>
        <dbReference type="ARBA" id="ARBA00023136"/>
    </source>
</evidence>
<keyword evidence="3 6" id="KW-0812">Transmembrane</keyword>
<dbReference type="InterPro" id="IPR051449">
    <property type="entry name" value="ABC-2_transporter_component"/>
</dbReference>